<dbReference type="GO" id="GO:0016887">
    <property type="term" value="F:ATP hydrolysis activity"/>
    <property type="evidence" value="ECO:0007669"/>
    <property type="project" value="InterPro"/>
</dbReference>
<keyword evidence="3" id="KW-1003">Cell membrane</keyword>
<keyword evidence="2" id="KW-0813">Transport</keyword>
<dbReference type="PROSITE" id="PS50929">
    <property type="entry name" value="ABC_TM1F"/>
    <property type="match status" value="1"/>
</dbReference>
<dbReference type="InterPro" id="IPR017871">
    <property type="entry name" value="ABC_transporter-like_CS"/>
</dbReference>
<feature type="transmembrane region" description="Helical" evidence="10">
    <location>
        <begin position="250"/>
        <end position="267"/>
    </location>
</feature>
<proteinExistence type="predicted"/>
<feature type="transmembrane region" description="Helical" evidence="10">
    <location>
        <begin position="273"/>
        <end position="296"/>
    </location>
</feature>
<name>A0A1G6N8I9_9BACI</name>
<dbReference type="Proteomes" id="UP000242662">
    <property type="component" value="Unassembled WGS sequence"/>
</dbReference>
<dbReference type="AlphaFoldDB" id="A0A1G6N8I9"/>
<evidence type="ECO:0000313" key="13">
    <source>
        <dbReference type="EMBL" id="SDC63576.1"/>
    </source>
</evidence>
<dbReference type="Gene3D" id="3.40.50.300">
    <property type="entry name" value="P-loop containing nucleotide triphosphate hydrolases"/>
    <property type="match status" value="1"/>
</dbReference>
<keyword evidence="5" id="KW-0547">Nucleotide-binding</keyword>
<evidence type="ECO:0000256" key="6">
    <source>
        <dbReference type="ARBA" id="ARBA00022807"/>
    </source>
</evidence>
<evidence type="ECO:0000256" key="9">
    <source>
        <dbReference type="ARBA" id="ARBA00023136"/>
    </source>
</evidence>
<dbReference type="SUPFAM" id="SSF52540">
    <property type="entry name" value="P-loop containing nucleoside triphosphate hydrolases"/>
    <property type="match status" value="1"/>
</dbReference>
<dbReference type="SUPFAM" id="SSF90123">
    <property type="entry name" value="ABC transporter transmembrane region"/>
    <property type="match status" value="1"/>
</dbReference>
<sequence length="586" mass="65989">MIDKKKRMPIKAYGQLLYQYMRPMRWRVVAVFVLLLISIGCQLLSPLALRQFIDLARTGGSISQMYGAAILFVVWALAGQALHVLVVYMGENVGWRATNALRAELMAHYFTLDRAQQQSFSTGEMIERIDGDVHVLQNFFSHFVISLLGNTTFIVGILIVFVVEDWRIGVVMTMFIMIAFWAIDKMRLLAVPYWQRLRAVIGDFFGFLTEQLAAREEARANGGRTYVLWQFEQLLHKWYPVSKQAHVRGYAMWMTTIFVFTLGNVVAFGLSAWLFQAGIITIGTVVMVFYFTELLIKPIEHIRYQLEDLQKADASILRVKALFQLQATIRNEGEKCLPDGALSVSMRNVSFGYAADTPVLEDIYIQLRATKVLGLLGKTGSGKTTLARLLLRFYEPDEGAIKLGDVAVSEVAQSDLRARVGFVTQDVQLLKATVRDNVTFFDPHVSDEKIITVIDELGLASWYRTLPHGLDTYVGEEGVQLSAGEAQLLVLVRVFLANPGLIILDEASARLDPATEQVLDQAMRRLLAGRTAIIIAHRLATIAHVDEVLILNHGRVLEYGKREQLASTPHTHFYKLLHGGRKELLQ</sequence>
<dbReference type="OrthoDB" id="9806127at2"/>
<dbReference type="PROSITE" id="PS50893">
    <property type="entry name" value="ABC_TRANSPORTER_2"/>
    <property type="match status" value="1"/>
</dbReference>
<keyword evidence="14" id="KW-1185">Reference proteome</keyword>
<dbReference type="InterPro" id="IPR036640">
    <property type="entry name" value="ABC1_TM_sf"/>
</dbReference>
<dbReference type="PANTHER" id="PTHR43394:SF1">
    <property type="entry name" value="ATP-BINDING CASSETTE SUB-FAMILY B MEMBER 10, MITOCHONDRIAL"/>
    <property type="match status" value="1"/>
</dbReference>
<keyword evidence="6" id="KW-0788">Thiol protease</keyword>
<dbReference type="Gene3D" id="1.20.1560.10">
    <property type="entry name" value="ABC transporter type 1, transmembrane domain"/>
    <property type="match status" value="1"/>
</dbReference>
<dbReference type="EMBL" id="FMYM01000012">
    <property type="protein sequence ID" value="SDC63576.1"/>
    <property type="molecule type" value="Genomic_DNA"/>
</dbReference>
<evidence type="ECO:0000256" key="5">
    <source>
        <dbReference type="ARBA" id="ARBA00022741"/>
    </source>
</evidence>
<keyword evidence="9 10" id="KW-0472">Membrane</keyword>
<dbReference type="RefSeq" id="WP_090776489.1">
    <property type="nucleotide sequence ID" value="NZ_FMYM01000012.1"/>
</dbReference>
<dbReference type="GO" id="GO:0008234">
    <property type="term" value="F:cysteine-type peptidase activity"/>
    <property type="evidence" value="ECO:0007669"/>
    <property type="project" value="UniProtKB-KW"/>
</dbReference>
<dbReference type="InterPro" id="IPR027417">
    <property type="entry name" value="P-loop_NTPase"/>
</dbReference>
<feature type="transmembrane region" description="Helical" evidence="10">
    <location>
        <begin position="139"/>
        <end position="160"/>
    </location>
</feature>
<evidence type="ECO:0000256" key="3">
    <source>
        <dbReference type="ARBA" id="ARBA00022475"/>
    </source>
</evidence>
<dbReference type="InterPro" id="IPR011527">
    <property type="entry name" value="ABC1_TM_dom"/>
</dbReference>
<feature type="domain" description="ABC transporter" evidence="11">
    <location>
        <begin position="344"/>
        <end position="578"/>
    </location>
</feature>
<dbReference type="GO" id="GO:0005524">
    <property type="term" value="F:ATP binding"/>
    <property type="evidence" value="ECO:0007669"/>
    <property type="project" value="UniProtKB-KW"/>
</dbReference>
<dbReference type="STRING" id="1464122.SAMN05421737_1122"/>
<evidence type="ECO:0000256" key="2">
    <source>
        <dbReference type="ARBA" id="ARBA00022448"/>
    </source>
</evidence>
<dbReference type="PANTHER" id="PTHR43394">
    <property type="entry name" value="ATP-DEPENDENT PERMEASE MDL1, MITOCHONDRIAL"/>
    <property type="match status" value="1"/>
</dbReference>
<evidence type="ECO:0000259" key="11">
    <source>
        <dbReference type="PROSITE" id="PS50893"/>
    </source>
</evidence>
<evidence type="ECO:0000256" key="4">
    <source>
        <dbReference type="ARBA" id="ARBA00022692"/>
    </source>
</evidence>
<dbReference type="InterPro" id="IPR039421">
    <property type="entry name" value="Type_1_exporter"/>
</dbReference>
<evidence type="ECO:0000256" key="1">
    <source>
        <dbReference type="ARBA" id="ARBA00004651"/>
    </source>
</evidence>
<feature type="transmembrane region" description="Helical" evidence="10">
    <location>
        <begin position="166"/>
        <end position="183"/>
    </location>
</feature>
<keyword evidence="4 10" id="KW-0812">Transmembrane</keyword>
<evidence type="ECO:0000256" key="7">
    <source>
        <dbReference type="ARBA" id="ARBA00022840"/>
    </source>
</evidence>
<evidence type="ECO:0000256" key="8">
    <source>
        <dbReference type="ARBA" id="ARBA00022989"/>
    </source>
</evidence>
<dbReference type="PROSITE" id="PS00211">
    <property type="entry name" value="ABC_TRANSPORTER_1"/>
    <property type="match status" value="1"/>
</dbReference>
<accession>A0A1G6N8I9</accession>
<keyword evidence="7 13" id="KW-0067">ATP-binding</keyword>
<feature type="transmembrane region" description="Helical" evidence="10">
    <location>
        <begin position="66"/>
        <end position="88"/>
    </location>
</feature>
<comment type="subcellular location">
    <subcellularLocation>
        <location evidence="1">Cell membrane</location>
        <topology evidence="1">Multi-pass membrane protein</topology>
    </subcellularLocation>
</comment>
<dbReference type="CDD" id="cd07346">
    <property type="entry name" value="ABC_6TM_exporters"/>
    <property type="match status" value="1"/>
</dbReference>
<dbReference type="GO" id="GO:0005886">
    <property type="term" value="C:plasma membrane"/>
    <property type="evidence" value="ECO:0007669"/>
    <property type="project" value="UniProtKB-SubCell"/>
</dbReference>
<dbReference type="InterPro" id="IPR003593">
    <property type="entry name" value="AAA+_ATPase"/>
</dbReference>
<organism evidence="13 14">
    <name type="scientific">Shouchella lonarensis</name>
    <dbReference type="NCBI Taxonomy" id="1464122"/>
    <lineage>
        <taxon>Bacteria</taxon>
        <taxon>Bacillati</taxon>
        <taxon>Bacillota</taxon>
        <taxon>Bacilli</taxon>
        <taxon>Bacillales</taxon>
        <taxon>Bacillaceae</taxon>
        <taxon>Shouchella</taxon>
    </lineage>
</organism>
<evidence type="ECO:0000313" key="14">
    <source>
        <dbReference type="Proteomes" id="UP000242662"/>
    </source>
</evidence>
<keyword evidence="6" id="KW-0645">Protease</keyword>
<protein>
    <submittedName>
        <fullName evidence="13">ATP-binding cassette, subfamily B/ATP-binding cassette, subfamily C</fullName>
    </submittedName>
</protein>
<dbReference type="Pfam" id="PF00005">
    <property type="entry name" value="ABC_tran"/>
    <property type="match status" value="1"/>
</dbReference>
<keyword evidence="8 10" id="KW-1133">Transmembrane helix</keyword>
<dbReference type="Pfam" id="PF00664">
    <property type="entry name" value="ABC_membrane"/>
    <property type="match status" value="1"/>
</dbReference>
<evidence type="ECO:0000259" key="12">
    <source>
        <dbReference type="PROSITE" id="PS50929"/>
    </source>
</evidence>
<dbReference type="FunFam" id="3.40.50.300:FF:000299">
    <property type="entry name" value="ABC transporter ATP-binding protein/permease"/>
    <property type="match status" value="1"/>
</dbReference>
<evidence type="ECO:0000256" key="10">
    <source>
        <dbReference type="SAM" id="Phobius"/>
    </source>
</evidence>
<dbReference type="GO" id="GO:0015421">
    <property type="term" value="F:ABC-type oligopeptide transporter activity"/>
    <property type="evidence" value="ECO:0007669"/>
    <property type="project" value="TreeGrafter"/>
</dbReference>
<reference evidence="14" key="1">
    <citation type="submission" date="2016-09" db="EMBL/GenBank/DDBJ databases">
        <authorList>
            <person name="Varghese N."/>
            <person name="Submissions S."/>
        </authorList>
    </citation>
    <scope>NUCLEOTIDE SEQUENCE [LARGE SCALE GENOMIC DNA]</scope>
    <source>
        <strain evidence="14">25nlg</strain>
    </source>
</reference>
<dbReference type="SMART" id="SM00382">
    <property type="entry name" value="AAA"/>
    <property type="match status" value="1"/>
</dbReference>
<gene>
    <name evidence="13" type="ORF">SAMN05421737_1122</name>
</gene>
<dbReference type="InterPro" id="IPR003439">
    <property type="entry name" value="ABC_transporter-like_ATP-bd"/>
</dbReference>
<keyword evidence="6" id="KW-0378">Hydrolase</keyword>
<feature type="domain" description="ABC transmembrane type-1" evidence="12">
    <location>
        <begin position="29"/>
        <end position="311"/>
    </location>
</feature>